<dbReference type="Proteomes" id="UP000002009">
    <property type="component" value="Chromosome 3"/>
</dbReference>
<feature type="domain" description="GmrSD restriction endonucleases N-terminal" evidence="1">
    <location>
        <begin position="18"/>
        <end position="168"/>
    </location>
</feature>
<dbReference type="InParanoid" id="C1E2Q1"/>
<dbReference type="PANTHER" id="PTHR39639">
    <property type="entry name" value="CHROMOSOME 16, WHOLE GENOME SHOTGUN SEQUENCE"/>
    <property type="match status" value="1"/>
</dbReference>
<dbReference type="eggNOG" id="ENOG502S593">
    <property type="taxonomic scope" value="Eukaryota"/>
</dbReference>
<reference evidence="2 3" key="1">
    <citation type="journal article" date="2009" name="Science">
        <title>Green evolution and dynamic adaptations revealed by genomes of the marine picoeukaryotes Micromonas.</title>
        <authorList>
            <person name="Worden A.Z."/>
            <person name="Lee J.H."/>
            <person name="Mock T."/>
            <person name="Rouze P."/>
            <person name="Simmons M.P."/>
            <person name="Aerts A.L."/>
            <person name="Allen A.E."/>
            <person name="Cuvelier M.L."/>
            <person name="Derelle E."/>
            <person name="Everett M.V."/>
            <person name="Foulon E."/>
            <person name="Grimwood J."/>
            <person name="Gundlach H."/>
            <person name="Henrissat B."/>
            <person name="Napoli C."/>
            <person name="McDonald S.M."/>
            <person name="Parker M.S."/>
            <person name="Rombauts S."/>
            <person name="Salamov A."/>
            <person name="Von Dassow P."/>
            <person name="Badger J.H."/>
            <person name="Coutinho P.M."/>
            <person name="Demir E."/>
            <person name="Dubchak I."/>
            <person name="Gentemann C."/>
            <person name="Eikrem W."/>
            <person name="Gready J.E."/>
            <person name="John U."/>
            <person name="Lanier W."/>
            <person name="Lindquist E.A."/>
            <person name="Lucas S."/>
            <person name="Mayer K.F."/>
            <person name="Moreau H."/>
            <person name="Not F."/>
            <person name="Otillar R."/>
            <person name="Panaud O."/>
            <person name="Pangilinan J."/>
            <person name="Paulsen I."/>
            <person name="Piegu B."/>
            <person name="Poliakov A."/>
            <person name="Robbens S."/>
            <person name="Schmutz J."/>
            <person name="Toulza E."/>
            <person name="Wyss T."/>
            <person name="Zelensky A."/>
            <person name="Zhou K."/>
            <person name="Armbrust E.V."/>
            <person name="Bhattacharya D."/>
            <person name="Goodenough U.W."/>
            <person name="Van de Peer Y."/>
            <person name="Grigoriev I.V."/>
        </authorList>
    </citation>
    <scope>NUCLEOTIDE SEQUENCE [LARGE SCALE GENOMIC DNA]</scope>
    <source>
        <strain evidence="3">RCC299 / NOUM17</strain>
    </source>
</reference>
<dbReference type="AlphaFoldDB" id="C1E2Q1"/>
<dbReference type="OMA" id="QRLFRWD"/>
<evidence type="ECO:0000313" key="3">
    <source>
        <dbReference type="Proteomes" id="UP000002009"/>
    </source>
</evidence>
<keyword evidence="3" id="KW-1185">Reference proteome</keyword>
<evidence type="ECO:0000313" key="2">
    <source>
        <dbReference type="EMBL" id="ACO61955.1"/>
    </source>
</evidence>
<dbReference type="PANTHER" id="PTHR39639:SF1">
    <property type="entry name" value="DUF262 DOMAIN-CONTAINING PROTEIN"/>
    <property type="match status" value="1"/>
</dbReference>
<protein>
    <recommendedName>
        <fullName evidence="1">GmrSD restriction endonucleases N-terminal domain-containing protein</fullName>
    </recommendedName>
</protein>
<dbReference type="GeneID" id="8241888"/>
<dbReference type="RefSeq" id="XP_002500697.1">
    <property type="nucleotide sequence ID" value="XM_002500651.1"/>
</dbReference>
<evidence type="ECO:0000259" key="1">
    <source>
        <dbReference type="Pfam" id="PF03235"/>
    </source>
</evidence>
<dbReference type="KEGG" id="mis:MICPUN_75860"/>
<sequence>SSDSQRNLQIQKADFTVNSIIDKINRGKVNLRPSYQREYVWTVKTASKLVESLMLNIPIPTMFFHEVNSGCLEVVDGKQRLTSIWSFTKGKFPDGTPFKLKGLDVFGEYNDCSFSELPGDLQERILDHPLNVHTIGKQSQPDFVFEVFERLNMGATQLNEQELRNCIYQGLYTDMLCDLASDEHLLSVYRSKQPHLRMKDRELILRFFAMQRTKPQGMTSPIKAWLNEEIRENKDMTPQEAGEMKELFAETIGLVWEVFGECAFR</sequence>
<proteinExistence type="predicted"/>
<accession>C1E2Q1</accession>
<feature type="non-terminal residue" evidence="2">
    <location>
        <position position="265"/>
    </location>
</feature>
<dbReference type="Pfam" id="PF03235">
    <property type="entry name" value="GmrSD_N"/>
    <property type="match status" value="1"/>
</dbReference>
<name>C1E2Q1_MICCC</name>
<gene>
    <name evidence="2" type="ORF">MICPUN_75860</name>
</gene>
<dbReference type="InterPro" id="IPR004919">
    <property type="entry name" value="GmrSD_N"/>
</dbReference>
<organism evidence="2 3">
    <name type="scientific">Micromonas commoda (strain RCC299 / NOUM17 / CCMP2709)</name>
    <name type="common">Picoplanktonic green alga</name>
    <dbReference type="NCBI Taxonomy" id="296587"/>
    <lineage>
        <taxon>Eukaryota</taxon>
        <taxon>Viridiplantae</taxon>
        <taxon>Chlorophyta</taxon>
        <taxon>Mamiellophyceae</taxon>
        <taxon>Mamiellales</taxon>
        <taxon>Mamiellaceae</taxon>
        <taxon>Micromonas</taxon>
    </lineage>
</organism>
<dbReference type="EMBL" id="CP001324">
    <property type="protein sequence ID" value="ACO61955.1"/>
    <property type="molecule type" value="Genomic_DNA"/>
</dbReference>
<dbReference type="OrthoDB" id="5419821at2759"/>
<feature type="non-terminal residue" evidence="2">
    <location>
        <position position="1"/>
    </location>
</feature>
<dbReference type="STRING" id="296587.C1E2Q1"/>